<proteinExistence type="predicted"/>
<accession>A0A6N4VKQ4</accession>
<sequence>MAAKPDYPTSYLRQMIYPFTHASGRSLKPLTTATTADGNAPIPPSGQGSTYRL</sequence>
<reference evidence="2 3" key="1">
    <citation type="journal article" date="2019" name="Emerg. Microbes Infect.">
        <title>Comprehensive subspecies identification of 175 nontuberculous mycobacteria species based on 7547 genomic profiles.</title>
        <authorList>
            <person name="Matsumoto Y."/>
            <person name="Kinjo T."/>
            <person name="Motooka D."/>
            <person name="Nabeya D."/>
            <person name="Jung N."/>
            <person name="Uechi K."/>
            <person name="Horii T."/>
            <person name="Iida T."/>
            <person name="Fujita J."/>
            <person name="Nakamura S."/>
        </authorList>
    </citation>
    <scope>NUCLEOTIDE SEQUENCE [LARGE SCALE GENOMIC DNA]</scope>
    <source>
        <strain evidence="2 3">JCM 12603</strain>
        <plasmid evidence="3">pjcm12603 dna</plasmid>
    </source>
</reference>
<organism evidence="2 3">
    <name type="scientific">Mycolicibacterium poriferae</name>
    <dbReference type="NCBI Taxonomy" id="39694"/>
    <lineage>
        <taxon>Bacteria</taxon>
        <taxon>Bacillati</taxon>
        <taxon>Actinomycetota</taxon>
        <taxon>Actinomycetes</taxon>
        <taxon>Mycobacteriales</taxon>
        <taxon>Mycobacteriaceae</taxon>
        <taxon>Mycolicibacterium</taxon>
    </lineage>
</organism>
<evidence type="ECO:0000313" key="2">
    <source>
        <dbReference type="EMBL" id="BBX54580.1"/>
    </source>
</evidence>
<dbReference type="KEGG" id="mpof:MPOR_56060"/>
<evidence type="ECO:0000313" key="3">
    <source>
        <dbReference type="Proteomes" id="UP000466785"/>
    </source>
</evidence>
<feature type="region of interest" description="Disordered" evidence="1">
    <location>
        <begin position="28"/>
        <end position="53"/>
    </location>
</feature>
<geneLocation type="plasmid" evidence="3">
    <name>pjcm12603 dna</name>
</geneLocation>
<keyword evidence="3" id="KW-1185">Reference proteome</keyword>
<protein>
    <submittedName>
        <fullName evidence="2">Uncharacterized protein</fullName>
    </submittedName>
</protein>
<evidence type="ECO:0000256" key="1">
    <source>
        <dbReference type="SAM" id="MobiDB-lite"/>
    </source>
</evidence>
<gene>
    <name evidence="2" type="ORF">MPOR_56060</name>
</gene>
<dbReference type="AlphaFoldDB" id="A0A6N4VKQ4"/>
<name>A0A6N4VKQ4_9MYCO</name>
<keyword evidence="2" id="KW-0614">Plasmid</keyword>
<dbReference type="EMBL" id="AP022571">
    <property type="protein sequence ID" value="BBX54580.1"/>
    <property type="molecule type" value="Genomic_DNA"/>
</dbReference>
<dbReference type="Proteomes" id="UP000466785">
    <property type="component" value="Plasmid pJCM12603"/>
</dbReference>